<dbReference type="EMBL" id="JBBCAQ010000034">
    <property type="protein sequence ID" value="KAK7579582.1"/>
    <property type="molecule type" value="Genomic_DNA"/>
</dbReference>
<evidence type="ECO:0000313" key="2">
    <source>
        <dbReference type="Proteomes" id="UP001367676"/>
    </source>
</evidence>
<accession>A0AAN9Y092</accession>
<name>A0AAN9Y092_9HEMI</name>
<dbReference type="Proteomes" id="UP001367676">
    <property type="component" value="Unassembled WGS sequence"/>
</dbReference>
<reference evidence="1 2" key="1">
    <citation type="submission" date="2024-03" db="EMBL/GenBank/DDBJ databases">
        <title>Adaptation during the transition from Ophiocordyceps entomopathogen to insect associate is accompanied by gene loss and intensified selection.</title>
        <authorList>
            <person name="Ward C.M."/>
            <person name="Onetto C.A."/>
            <person name="Borneman A.R."/>
        </authorList>
    </citation>
    <scope>NUCLEOTIDE SEQUENCE [LARGE SCALE GENOMIC DNA]</scope>
    <source>
        <strain evidence="1">AWRI1</strain>
        <tissue evidence="1">Single Adult Female</tissue>
    </source>
</reference>
<keyword evidence="2" id="KW-1185">Reference proteome</keyword>
<organism evidence="1 2">
    <name type="scientific">Parthenolecanium corni</name>
    <dbReference type="NCBI Taxonomy" id="536013"/>
    <lineage>
        <taxon>Eukaryota</taxon>
        <taxon>Metazoa</taxon>
        <taxon>Ecdysozoa</taxon>
        <taxon>Arthropoda</taxon>
        <taxon>Hexapoda</taxon>
        <taxon>Insecta</taxon>
        <taxon>Pterygota</taxon>
        <taxon>Neoptera</taxon>
        <taxon>Paraneoptera</taxon>
        <taxon>Hemiptera</taxon>
        <taxon>Sternorrhyncha</taxon>
        <taxon>Coccoidea</taxon>
        <taxon>Coccidae</taxon>
        <taxon>Parthenolecanium</taxon>
    </lineage>
</organism>
<comment type="caution">
    <text evidence="1">The sequence shown here is derived from an EMBL/GenBank/DDBJ whole genome shotgun (WGS) entry which is preliminary data.</text>
</comment>
<evidence type="ECO:0000313" key="1">
    <source>
        <dbReference type="EMBL" id="KAK7579582.1"/>
    </source>
</evidence>
<protein>
    <submittedName>
        <fullName evidence="1">Uncharacterized protein</fullName>
    </submittedName>
</protein>
<gene>
    <name evidence="1" type="ORF">V9T40_000211</name>
</gene>
<dbReference type="AlphaFoldDB" id="A0AAN9Y092"/>
<sequence length="97" mass="11221">MYNIRASDPYTRITGTYGYGTGEGDRSRSHIYKIPAHTSEGVQEEEEEEESAASANFTTYEYMRYVDTSTWGRIRNKGRIRAKIYTNLVGHLWLKCD</sequence>
<proteinExistence type="predicted"/>